<evidence type="ECO:0000256" key="1">
    <source>
        <dbReference type="ARBA" id="ARBA00004123"/>
    </source>
</evidence>
<dbReference type="Gene3D" id="1.20.920.10">
    <property type="entry name" value="Bromodomain-like"/>
    <property type="match status" value="1"/>
</dbReference>
<keyword evidence="7" id="KW-1185">Reference proteome</keyword>
<gene>
    <name evidence="6" type="ORF">HZH66_003396</name>
</gene>
<comment type="caution">
    <text evidence="6">The sequence shown here is derived from an EMBL/GenBank/DDBJ whole genome shotgun (WGS) entry which is preliminary data.</text>
</comment>
<keyword evidence="3" id="KW-0539">Nucleus</keyword>
<sequence>MRIFIPPLRIFMHRKQSKEGKNIVLSQIRYKSRKKNRKKCVPTSASQRRYKSRDEFCADVRQMFINCEVFNEDDSPVGKAGHGMRSFFEMRWTEITGAPPPHTQTHS</sequence>
<evidence type="ECO:0000256" key="2">
    <source>
        <dbReference type="ARBA" id="ARBA00023117"/>
    </source>
</evidence>
<evidence type="ECO:0000256" key="3">
    <source>
        <dbReference type="ARBA" id="ARBA00023242"/>
    </source>
</evidence>
<evidence type="ECO:0000256" key="4">
    <source>
        <dbReference type="PROSITE-ProRule" id="PRU00035"/>
    </source>
</evidence>
<dbReference type="PANTHER" id="PTHR45915:SF2">
    <property type="entry name" value="TOUTATIS, ISOFORM E"/>
    <property type="match status" value="1"/>
</dbReference>
<dbReference type="InterPro" id="IPR036427">
    <property type="entry name" value="Bromodomain-like_sf"/>
</dbReference>
<evidence type="ECO:0000259" key="5">
    <source>
        <dbReference type="PROSITE" id="PS50014"/>
    </source>
</evidence>
<keyword evidence="2 4" id="KW-0103">Bromodomain</keyword>
<dbReference type="Pfam" id="PF00439">
    <property type="entry name" value="Bromodomain"/>
    <property type="match status" value="1"/>
</dbReference>
<dbReference type="GO" id="GO:0000785">
    <property type="term" value="C:chromatin"/>
    <property type="evidence" value="ECO:0007669"/>
    <property type="project" value="TreeGrafter"/>
</dbReference>
<dbReference type="SMART" id="SM00297">
    <property type="entry name" value="BROMO"/>
    <property type="match status" value="1"/>
</dbReference>
<feature type="domain" description="Bromo" evidence="5">
    <location>
        <begin position="1"/>
        <end position="78"/>
    </location>
</feature>
<accession>A0A834NIA3</accession>
<dbReference type="PROSITE" id="PS50014">
    <property type="entry name" value="BROMODOMAIN_2"/>
    <property type="match status" value="1"/>
</dbReference>
<proteinExistence type="predicted"/>
<dbReference type="AlphaFoldDB" id="A0A834NIA3"/>
<dbReference type="EMBL" id="JACSEA010000002">
    <property type="protein sequence ID" value="KAF7408859.1"/>
    <property type="molecule type" value="Genomic_DNA"/>
</dbReference>
<name>A0A834NIA3_VESVU</name>
<dbReference type="Proteomes" id="UP000614350">
    <property type="component" value="Unassembled WGS sequence"/>
</dbReference>
<dbReference type="GO" id="GO:0005634">
    <property type="term" value="C:nucleus"/>
    <property type="evidence" value="ECO:0007669"/>
    <property type="project" value="UniProtKB-SubCell"/>
</dbReference>
<evidence type="ECO:0000313" key="6">
    <source>
        <dbReference type="EMBL" id="KAF7408859.1"/>
    </source>
</evidence>
<comment type="subcellular location">
    <subcellularLocation>
        <location evidence="1">Nucleus</location>
    </subcellularLocation>
</comment>
<reference evidence="6" key="1">
    <citation type="journal article" date="2020" name="G3 (Bethesda)">
        <title>High-Quality Assemblies for Three Invasive Social Wasps from the &lt;i&gt;Vespula&lt;/i&gt; Genus.</title>
        <authorList>
            <person name="Harrop T.W.R."/>
            <person name="Guhlin J."/>
            <person name="McLaughlin G.M."/>
            <person name="Permina E."/>
            <person name="Stockwell P."/>
            <person name="Gilligan J."/>
            <person name="Le Lec M.F."/>
            <person name="Gruber M.A.M."/>
            <person name="Quinn O."/>
            <person name="Lovegrove M."/>
            <person name="Duncan E.J."/>
            <person name="Remnant E.J."/>
            <person name="Van Eeckhoven J."/>
            <person name="Graham B."/>
            <person name="Knapp R.A."/>
            <person name="Langford K.W."/>
            <person name="Kronenberg Z."/>
            <person name="Press M.O."/>
            <person name="Eacker S.M."/>
            <person name="Wilson-Rankin E.E."/>
            <person name="Purcell J."/>
            <person name="Lester P.J."/>
            <person name="Dearden P.K."/>
        </authorList>
    </citation>
    <scope>NUCLEOTIDE SEQUENCE</scope>
    <source>
        <strain evidence="6">Marl-1</strain>
    </source>
</reference>
<organism evidence="6 7">
    <name type="scientific">Vespula vulgaris</name>
    <name type="common">Yellow jacket</name>
    <name type="synonym">Wasp</name>
    <dbReference type="NCBI Taxonomy" id="7454"/>
    <lineage>
        <taxon>Eukaryota</taxon>
        <taxon>Metazoa</taxon>
        <taxon>Ecdysozoa</taxon>
        <taxon>Arthropoda</taxon>
        <taxon>Hexapoda</taxon>
        <taxon>Insecta</taxon>
        <taxon>Pterygota</taxon>
        <taxon>Neoptera</taxon>
        <taxon>Endopterygota</taxon>
        <taxon>Hymenoptera</taxon>
        <taxon>Apocrita</taxon>
        <taxon>Aculeata</taxon>
        <taxon>Vespoidea</taxon>
        <taxon>Vespidae</taxon>
        <taxon>Vespinae</taxon>
        <taxon>Vespula</taxon>
    </lineage>
</organism>
<dbReference type="SUPFAM" id="SSF47370">
    <property type="entry name" value="Bromodomain"/>
    <property type="match status" value="1"/>
</dbReference>
<dbReference type="PANTHER" id="PTHR45915">
    <property type="entry name" value="TRANSCRIPTION INTERMEDIARY FACTOR"/>
    <property type="match status" value="1"/>
</dbReference>
<dbReference type="InterPro" id="IPR001487">
    <property type="entry name" value="Bromodomain"/>
</dbReference>
<evidence type="ECO:0000313" key="7">
    <source>
        <dbReference type="Proteomes" id="UP000614350"/>
    </source>
</evidence>
<protein>
    <recommendedName>
        <fullName evidence="5">Bromo domain-containing protein</fullName>
    </recommendedName>
</protein>